<dbReference type="InterPro" id="IPR058533">
    <property type="entry name" value="Cation_efflux_TM"/>
</dbReference>
<dbReference type="EMBL" id="JAVSKO010000007">
    <property type="protein sequence ID" value="MDT3469772.1"/>
    <property type="molecule type" value="Genomic_DNA"/>
</dbReference>
<evidence type="ECO:0000256" key="3">
    <source>
        <dbReference type="ARBA" id="ARBA00022692"/>
    </source>
</evidence>
<evidence type="ECO:0000256" key="5">
    <source>
        <dbReference type="ARBA" id="ARBA00022989"/>
    </source>
</evidence>
<gene>
    <name evidence="9" type="ORF">ROV92_17455</name>
</gene>
<evidence type="ECO:0000313" key="10">
    <source>
        <dbReference type="Proteomes" id="UP001251948"/>
    </source>
</evidence>
<keyword evidence="6 7" id="KW-0472">Membrane</keyword>
<protein>
    <submittedName>
        <fullName evidence="9">Cation diffusion facilitator family transporter</fullName>
    </submittedName>
</protein>
<dbReference type="InterPro" id="IPR027469">
    <property type="entry name" value="Cation_efflux_TMD_sf"/>
</dbReference>
<dbReference type="GO" id="GO:0016020">
    <property type="term" value="C:membrane"/>
    <property type="evidence" value="ECO:0007669"/>
    <property type="project" value="UniProtKB-SubCell"/>
</dbReference>
<dbReference type="PANTHER" id="PTHR13414">
    <property type="entry name" value="HUEL-CATION TRANSPORTER"/>
    <property type="match status" value="1"/>
</dbReference>
<evidence type="ECO:0000256" key="2">
    <source>
        <dbReference type="ARBA" id="ARBA00022448"/>
    </source>
</evidence>
<evidence type="ECO:0000313" key="9">
    <source>
        <dbReference type="EMBL" id="MDT3469772.1"/>
    </source>
</evidence>
<dbReference type="SUPFAM" id="SSF161111">
    <property type="entry name" value="Cation efflux protein transmembrane domain-like"/>
    <property type="match status" value="1"/>
</dbReference>
<reference evidence="9" key="1">
    <citation type="submission" date="2023-07" db="EMBL/GenBank/DDBJ databases">
        <title>Comparative genomics of clinical Stenotrophomonas maltophilia isolates reveals regions of diversity which correlate with colonization and persistence in vivo.</title>
        <authorList>
            <person name="Mcdaniel M.S."/>
            <person name="Swords W.E."/>
            <person name="Sumpter N.A."/>
            <person name="Lindgren N.R."/>
            <person name="Billiot C.E."/>
        </authorList>
    </citation>
    <scope>NUCLEOTIDE SEQUENCE</scope>
    <source>
        <strain evidence="9">Ism4</strain>
    </source>
</reference>
<dbReference type="Proteomes" id="UP001251948">
    <property type="component" value="Unassembled WGS sequence"/>
</dbReference>
<comment type="subcellular location">
    <subcellularLocation>
        <location evidence="1">Membrane</location>
        <topology evidence="1">Multi-pass membrane protein</topology>
    </subcellularLocation>
</comment>
<evidence type="ECO:0000256" key="1">
    <source>
        <dbReference type="ARBA" id="ARBA00004141"/>
    </source>
</evidence>
<name>A0AAJ2JEM1_STEMA</name>
<dbReference type="Gene3D" id="1.20.1510.10">
    <property type="entry name" value="Cation efflux protein transmembrane domain"/>
    <property type="match status" value="1"/>
</dbReference>
<feature type="transmembrane region" description="Helical" evidence="7">
    <location>
        <begin position="162"/>
        <end position="184"/>
    </location>
</feature>
<dbReference type="Pfam" id="PF01545">
    <property type="entry name" value="Cation_efflux"/>
    <property type="match status" value="1"/>
</dbReference>
<dbReference type="GO" id="GO:0008324">
    <property type="term" value="F:monoatomic cation transmembrane transporter activity"/>
    <property type="evidence" value="ECO:0007669"/>
    <property type="project" value="InterPro"/>
</dbReference>
<accession>A0AAJ2JEM1</accession>
<keyword evidence="4" id="KW-0406">Ion transport</keyword>
<dbReference type="InterPro" id="IPR002524">
    <property type="entry name" value="Cation_efflux"/>
</dbReference>
<proteinExistence type="predicted"/>
<evidence type="ECO:0000256" key="4">
    <source>
        <dbReference type="ARBA" id="ARBA00022906"/>
    </source>
</evidence>
<evidence type="ECO:0000256" key="7">
    <source>
        <dbReference type="SAM" id="Phobius"/>
    </source>
</evidence>
<feature type="transmembrane region" description="Helical" evidence="7">
    <location>
        <begin position="9"/>
        <end position="31"/>
    </location>
</feature>
<evidence type="ECO:0000256" key="6">
    <source>
        <dbReference type="ARBA" id="ARBA00023136"/>
    </source>
</evidence>
<keyword evidence="2" id="KW-0813">Transport</keyword>
<sequence length="319" mass="34155">MSAPTGSRLVIYAALAGNLAIAVAKFIAAGISGSSAMLSEGVHSLVDTLNELLLLYGLRRAGKAPDPVHPFGYGRELYFWSFIVALLVFAAGAGVSAYEGIQHIRNPQPASNHALSYSVLGISFLFEGASWWVALREFRRTKGTLGYFEAFRRSKDPSTFTVLLEDSAALLGLGFALIGLLAAQWLDMPILDGVASLCIAAVLAVTAFLLARETKGLLVGEPAHPAVAERILAVAETDPDLRSANGVTTLQMGPQQVVAMLSAEFEDDRRTPQIEACITRIEAAVKREYPELVALFVKPQAPEVYAARRAALASRSDQP</sequence>
<dbReference type="PANTHER" id="PTHR13414:SF9">
    <property type="entry name" value="PROTON-COUPLED ZINC ANTIPORTER SLC30A9, MITOCHONDRIAL"/>
    <property type="match status" value="1"/>
</dbReference>
<dbReference type="InterPro" id="IPR036837">
    <property type="entry name" value="Cation_efflux_CTD_sf"/>
</dbReference>
<feature type="domain" description="Cation efflux protein transmembrane" evidence="8">
    <location>
        <begin position="12"/>
        <end position="218"/>
    </location>
</feature>
<organism evidence="9 10">
    <name type="scientific">Stenotrophomonas maltophilia</name>
    <name type="common">Pseudomonas maltophilia</name>
    <name type="synonym">Xanthomonas maltophilia</name>
    <dbReference type="NCBI Taxonomy" id="40324"/>
    <lineage>
        <taxon>Bacteria</taxon>
        <taxon>Pseudomonadati</taxon>
        <taxon>Pseudomonadota</taxon>
        <taxon>Gammaproteobacteria</taxon>
        <taxon>Lysobacterales</taxon>
        <taxon>Lysobacteraceae</taxon>
        <taxon>Stenotrophomonas</taxon>
        <taxon>Stenotrophomonas maltophilia group</taxon>
    </lineage>
</organism>
<dbReference type="AlphaFoldDB" id="A0AAJ2JEM1"/>
<dbReference type="SUPFAM" id="SSF160240">
    <property type="entry name" value="Cation efflux protein cytoplasmic domain-like"/>
    <property type="match status" value="1"/>
</dbReference>
<feature type="transmembrane region" description="Helical" evidence="7">
    <location>
        <begin position="190"/>
        <end position="211"/>
    </location>
</feature>
<dbReference type="NCBIfam" id="TIGR01297">
    <property type="entry name" value="CDF"/>
    <property type="match status" value="1"/>
</dbReference>
<keyword evidence="4" id="KW-0864">Zinc transport</keyword>
<dbReference type="RefSeq" id="WP_006447143.1">
    <property type="nucleotide sequence ID" value="NZ_JAVSKO010000007.1"/>
</dbReference>
<keyword evidence="4" id="KW-0862">Zinc</keyword>
<feature type="transmembrane region" description="Helical" evidence="7">
    <location>
        <begin position="77"/>
        <end position="95"/>
    </location>
</feature>
<evidence type="ECO:0000259" key="8">
    <source>
        <dbReference type="Pfam" id="PF01545"/>
    </source>
</evidence>
<dbReference type="InterPro" id="IPR040177">
    <property type="entry name" value="SLC30A9"/>
</dbReference>
<comment type="caution">
    <text evidence="9">The sequence shown here is derived from an EMBL/GenBank/DDBJ whole genome shotgun (WGS) entry which is preliminary data.</text>
</comment>
<keyword evidence="3 7" id="KW-0812">Transmembrane</keyword>
<feature type="transmembrane region" description="Helical" evidence="7">
    <location>
        <begin position="115"/>
        <end position="135"/>
    </location>
</feature>
<keyword evidence="5 7" id="KW-1133">Transmembrane helix</keyword>
<dbReference type="GO" id="GO:0006829">
    <property type="term" value="P:zinc ion transport"/>
    <property type="evidence" value="ECO:0007669"/>
    <property type="project" value="UniProtKB-KW"/>
</dbReference>